<evidence type="ECO:0000256" key="1">
    <source>
        <dbReference type="SAM" id="SignalP"/>
    </source>
</evidence>
<evidence type="ECO:0000313" key="3">
    <source>
        <dbReference type="Proteomes" id="UP000241167"/>
    </source>
</evidence>
<feature type="chain" id="PRO_5015192548" description="DUF4148 domain-containing protein" evidence="1">
    <location>
        <begin position="26"/>
        <end position="62"/>
    </location>
</feature>
<evidence type="ECO:0000313" key="2">
    <source>
        <dbReference type="EMBL" id="PSJ36532.1"/>
    </source>
</evidence>
<keyword evidence="1" id="KW-0732">Signal</keyword>
<keyword evidence="3" id="KW-1185">Reference proteome</keyword>
<evidence type="ECO:0008006" key="4">
    <source>
        <dbReference type="Google" id="ProtNLM"/>
    </source>
</evidence>
<dbReference type="Proteomes" id="UP000241167">
    <property type="component" value="Unassembled WGS sequence"/>
</dbReference>
<proteinExistence type="predicted"/>
<protein>
    <recommendedName>
        <fullName evidence="4">DUF4148 domain-containing protein</fullName>
    </recommendedName>
</protein>
<organism evidence="2 3">
    <name type="scientific">Allosphingosinicella deserti</name>
    <dbReference type="NCBI Taxonomy" id="2116704"/>
    <lineage>
        <taxon>Bacteria</taxon>
        <taxon>Pseudomonadati</taxon>
        <taxon>Pseudomonadota</taxon>
        <taxon>Alphaproteobacteria</taxon>
        <taxon>Sphingomonadales</taxon>
        <taxon>Sphingomonadaceae</taxon>
        <taxon>Allosphingosinicella</taxon>
    </lineage>
</organism>
<gene>
    <name evidence="2" type="ORF">C7I55_26050</name>
</gene>
<dbReference type="EMBL" id="PXYI01000013">
    <property type="protein sequence ID" value="PSJ36532.1"/>
    <property type="molecule type" value="Genomic_DNA"/>
</dbReference>
<dbReference type="AlphaFoldDB" id="A0A2P7QEX9"/>
<accession>A0A2P7QEX9</accession>
<name>A0A2P7QEX9_9SPHN</name>
<sequence>MQMIRFLTAFTLAALATAIALDAGATPPPRDIVTAEEIETAVTEAQSQANLTADGRALARKD</sequence>
<reference evidence="2 3" key="1">
    <citation type="submission" date="2018-03" db="EMBL/GenBank/DDBJ databases">
        <title>The draft genome of Sphingosinicella sp. GL-C-18.</title>
        <authorList>
            <person name="Liu L."/>
            <person name="Li L."/>
            <person name="Liang L."/>
            <person name="Zhang X."/>
            <person name="Wang T."/>
        </authorList>
    </citation>
    <scope>NUCLEOTIDE SEQUENCE [LARGE SCALE GENOMIC DNA]</scope>
    <source>
        <strain evidence="2 3">GL-C-18</strain>
    </source>
</reference>
<comment type="caution">
    <text evidence="2">The sequence shown here is derived from an EMBL/GenBank/DDBJ whole genome shotgun (WGS) entry which is preliminary data.</text>
</comment>
<feature type="signal peptide" evidence="1">
    <location>
        <begin position="1"/>
        <end position="25"/>
    </location>
</feature>